<dbReference type="PANTHER" id="PTHR43752">
    <property type="entry name" value="BNR/ASP-BOX REPEAT FAMILY PROTEIN"/>
    <property type="match status" value="1"/>
</dbReference>
<dbReference type="Gene3D" id="2.120.10.10">
    <property type="match status" value="1"/>
</dbReference>
<dbReference type="STRING" id="1236971.JCM9152_3311"/>
<accession>W4QKE6</accession>
<reference evidence="2" key="1">
    <citation type="journal article" date="2014" name="Genome Announc.">
        <title>Draft Genome Sequences of Three Alkaliphilic Bacillus Strains, Bacillus wakoensis JCM 9140T, Bacillus akibai JCM 9157T, and Bacillus hemicellulosilyticus JCM 9152T.</title>
        <authorList>
            <person name="Yuki M."/>
            <person name="Oshima K."/>
            <person name="Suda W."/>
            <person name="Oshida Y."/>
            <person name="Kitamura K."/>
            <person name="Iida T."/>
            <person name="Hattori M."/>
            <person name="Ohkuma M."/>
        </authorList>
    </citation>
    <scope>NUCLEOTIDE SEQUENCE [LARGE SCALE GENOMIC DNA]</scope>
    <source>
        <strain evidence="2">JCM 9152</strain>
    </source>
</reference>
<dbReference type="InterPro" id="IPR036278">
    <property type="entry name" value="Sialidase_sf"/>
</dbReference>
<dbReference type="AlphaFoldDB" id="W4QKE6"/>
<comment type="caution">
    <text evidence="2">The sequence shown here is derived from an EMBL/GenBank/DDBJ whole genome shotgun (WGS) entry which is preliminary data.</text>
</comment>
<dbReference type="OrthoDB" id="41724at2"/>
<evidence type="ECO:0000313" key="2">
    <source>
        <dbReference type="EMBL" id="GAE31819.1"/>
    </source>
</evidence>
<keyword evidence="3" id="KW-1185">Reference proteome</keyword>
<proteinExistence type="predicted"/>
<dbReference type="EMBL" id="BAUU01000024">
    <property type="protein sequence ID" value="GAE31819.1"/>
    <property type="molecule type" value="Genomic_DNA"/>
</dbReference>
<feature type="domain" description="Sialidase" evidence="1">
    <location>
        <begin position="31"/>
        <end position="342"/>
    </location>
</feature>
<dbReference type="PANTHER" id="PTHR43752:SF2">
    <property type="entry name" value="BNR_ASP-BOX REPEAT FAMILY PROTEIN"/>
    <property type="match status" value="1"/>
</dbReference>
<dbReference type="SUPFAM" id="SSF50939">
    <property type="entry name" value="Sialidases"/>
    <property type="match status" value="1"/>
</dbReference>
<evidence type="ECO:0000259" key="1">
    <source>
        <dbReference type="Pfam" id="PF13088"/>
    </source>
</evidence>
<dbReference type="InterPro" id="IPR011040">
    <property type="entry name" value="Sialidase"/>
</dbReference>
<dbReference type="CDD" id="cd15482">
    <property type="entry name" value="Sialidase_non-viral"/>
    <property type="match status" value="1"/>
</dbReference>
<dbReference type="RefSeq" id="WP_035345899.1">
    <property type="nucleotide sequence ID" value="NZ_BAUU01000024.1"/>
</dbReference>
<evidence type="ECO:0000313" key="3">
    <source>
        <dbReference type="Proteomes" id="UP000018895"/>
    </source>
</evidence>
<name>W4QKE6_9BACI</name>
<protein>
    <submittedName>
        <fullName evidence="2">Expressed protein</fullName>
    </submittedName>
</protein>
<organism evidence="2 3">
    <name type="scientific">Halalkalibacter hemicellulosilyticusJCM 9152</name>
    <dbReference type="NCBI Taxonomy" id="1236971"/>
    <lineage>
        <taxon>Bacteria</taxon>
        <taxon>Bacillati</taxon>
        <taxon>Bacillota</taxon>
        <taxon>Bacilli</taxon>
        <taxon>Bacillales</taxon>
        <taxon>Bacillaceae</taxon>
        <taxon>Halalkalibacter</taxon>
    </lineage>
</organism>
<dbReference type="Pfam" id="PF13088">
    <property type="entry name" value="BNR_2"/>
    <property type="match status" value="1"/>
</dbReference>
<sequence>MLSHLIKEEYNLPTLFPHNHASNLMVLENNDLLCAWFGGSREGKADISVMVSRFSQQEKEWSKPIVVSDDPTRSEQNPILFRNPNGELWLIYTAQYAVHQDSSVVRYSTSTDDGQTWSSIKSLFDTSGTFVRHPPIISESGEIILPAYYCLKSTDGFLNNDFSVVMISKDSGATWTEHKIEGSVGLVHLSIVPTEGQRLVGLFRSRKADAIYRTVSEDFGRSWSRPAPIHLPNNNASIQAVKLTSGRLALVFNNINAAQSPPEENRPPWFDPSDMDKVGVSATKQSEAIWGVIRNPLSIAISQDDGQTWGPVHSIVDSKELEHKPEFSYPSIKQDHNGDIHVTFTYLRQYIKHVVLSEEDLI</sequence>
<gene>
    <name evidence="2" type="ORF">JCM9152_3311</name>
</gene>
<dbReference type="Proteomes" id="UP000018895">
    <property type="component" value="Unassembled WGS sequence"/>
</dbReference>